<dbReference type="AlphaFoldDB" id="A0A0K6HSW8"/>
<name>A0A0K6HSW8_9BURK</name>
<evidence type="ECO:0000259" key="8">
    <source>
        <dbReference type="Pfam" id="PF03710"/>
    </source>
</evidence>
<dbReference type="STRING" id="339866.GCA_001418255_00420"/>
<keyword evidence="11" id="KW-1185">Reference proteome</keyword>
<dbReference type="Pfam" id="PF08335">
    <property type="entry name" value="GlnD_UR_UTase"/>
    <property type="match status" value="2"/>
</dbReference>
<proteinExistence type="inferred from homology"/>
<dbReference type="Proteomes" id="UP000183649">
    <property type="component" value="Unassembled WGS sequence"/>
</dbReference>
<dbReference type="InterPro" id="IPR005190">
    <property type="entry name" value="GlnE_rpt_dom"/>
</dbReference>
<evidence type="ECO:0000259" key="9">
    <source>
        <dbReference type="Pfam" id="PF08335"/>
    </source>
</evidence>
<dbReference type="GO" id="GO:0047388">
    <property type="term" value="F:[glutamine synthetase]-adenylyl-L-tyrosine phosphorylase activity"/>
    <property type="evidence" value="ECO:0007669"/>
    <property type="project" value="UniProtKB-EC"/>
</dbReference>
<evidence type="ECO:0000256" key="1">
    <source>
        <dbReference type="ARBA" id="ARBA00022679"/>
    </source>
</evidence>
<dbReference type="GO" id="GO:0000287">
    <property type="term" value="F:magnesium ion binding"/>
    <property type="evidence" value="ECO:0007669"/>
    <property type="project" value="UniProtKB-UniRule"/>
</dbReference>
<comment type="catalytic activity">
    <reaction evidence="7">
        <text>[glutamine synthetase]-O(4)-(5'-adenylyl)-L-tyrosine + phosphate = [glutamine synthetase]-L-tyrosine + ADP</text>
        <dbReference type="Rhea" id="RHEA:43716"/>
        <dbReference type="Rhea" id="RHEA-COMP:10660"/>
        <dbReference type="Rhea" id="RHEA-COMP:10661"/>
        <dbReference type="ChEBI" id="CHEBI:43474"/>
        <dbReference type="ChEBI" id="CHEBI:46858"/>
        <dbReference type="ChEBI" id="CHEBI:83624"/>
        <dbReference type="ChEBI" id="CHEBI:456216"/>
        <dbReference type="EC" id="2.7.7.89"/>
    </reaction>
</comment>
<dbReference type="PANTHER" id="PTHR30621">
    <property type="entry name" value="GLUTAMINE SYNTHETASE ADENYLYLTRANSFERASE"/>
    <property type="match status" value="1"/>
</dbReference>
<protein>
    <recommendedName>
        <fullName evidence="7">Bifunctional glutamine synthetase adenylyltransferase/adenylyl-removing enzyme</fullName>
    </recommendedName>
    <alternativeName>
        <fullName evidence="7">ATP:glutamine synthetase adenylyltransferase</fullName>
    </alternativeName>
    <alternativeName>
        <fullName evidence="7">ATase</fullName>
    </alternativeName>
    <domain>
        <recommendedName>
            <fullName evidence="7">Glutamine synthetase adenylyl-L-tyrosine phosphorylase</fullName>
            <ecNumber evidence="7">2.7.7.89</ecNumber>
        </recommendedName>
        <alternativeName>
            <fullName evidence="7">Adenylyl removase</fullName>
            <shortName evidence="7">AR</shortName>
            <shortName evidence="7">AT-N</shortName>
        </alternativeName>
    </domain>
    <domain>
        <recommendedName>
            <fullName evidence="7">Glutamine synthetase adenylyl transferase</fullName>
            <ecNumber evidence="7">2.7.7.42</ecNumber>
        </recommendedName>
        <alternativeName>
            <fullName evidence="7">Adenylyl transferase</fullName>
            <shortName evidence="7">AT</shortName>
            <shortName evidence="7">AT-C</shortName>
        </alternativeName>
    </domain>
</protein>
<sequence>MLRPQRSCRTHPMELPQFSRFYRRHVGRFDDVLACWSPGIPTRDELDAAVATLTRQGAALPTALRRVRNALMLRLIEADLSGSPLEAVCTGISDLAESAVAFGLRAVQTEMQARFGVPRTASGDEAQFLVVGMGKLGGRELNVSSDIDLVFVYDDDGKTDGAVGLSNREYFGRVVRAFVPLLSDVTGDGFVFRVDTRLRPNGDSGPPVVSLAMLEEYFLVQGREWERFAWLKSRVVSPLQTPQAQRAEQSLAAVVEPFVWRRYLDFGMLEALRALHRQIRAEATKRAAARPDKANDVKLGRGGIREIEFTVQLLQVVRGGRMPQIRERATLPALKLLVAQGLLQADAAERLASSYRFLRRLEHRIQYLDDAQTHSLPADDADLHALAWAMGFVDDDAQRRGACPKGCKLLRELDSVREFVASEFDALLHNGPQCTGCSKPPENLDAVRHRLAKAGLAHDAIVARLKALETSPRYTALSDVGRLRLLRVLDRTIGMAAERPTAEICLSRVIDLLEAIGRRETYLAFFAEQPAALSRLCTVLESSAWAADYIKRHPAVVDELITPPSERFNAEDYRQGLLQQHQRALDAGRWDAGEGMDLLRHGFHAEMFRTLSRDLAGLIKVEQVADELSALADATVQLALEWCWRELPQKHREQPAFAVIAYGKLGGKELGYGSDLDIVFLYDDKADDAQDIYATFARKLVWWLTAHTAAGRLFEIDTRLRPNGNAGLLVTSLEAFEAYQRGRGSNTAWTWEHQALTRARCCAGDLAIGARFEAIRTAVLTTRRDGDALRTEILAMRQKVADGHPNRSGLFDVKHDPGGMVDVEFAVQFLVLAHAADYPQLTADLGNIALLGMAEALGLLPAGVGRPAADAYRELRRIQHRERLAGAEAARVPPDSLQPERAAVRALTLAVFGAEAEQVGAAEQAQQADV</sequence>
<feature type="domain" description="Glutamate-ammonia ligase adenylyltransferase repeated" evidence="8">
    <location>
        <begin position="43"/>
        <end position="246"/>
    </location>
</feature>
<dbReference type="SUPFAM" id="SSF81593">
    <property type="entry name" value="Nucleotidyltransferase substrate binding subunit/domain"/>
    <property type="match status" value="2"/>
</dbReference>
<feature type="domain" description="Glutamate-ammonia ligase adenylyltransferase repeated" evidence="8">
    <location>
        <begin position="534"/>
        <end position="774"/>
    </location>
</feature>
<comment type="cofactor">
    <cofactor evidence="7">
        <name>Mg(2+)</name>
        <dbReference type="ChEBI" id="CHEBI:18420"/>
    </cofactor>
</comment>
<dbReference type="Gene3D" id="1.20.120.1510">
    <property type="match status" value="1"/>
</dbReference>
<dbReference type="Gene3D" id="3.30.460.10">
    <property type="entry name" value="Beta Polymerase, domain 2"/>
    <property type="match status" value="2"/>
</dbReference>
<keyword evidence="4 7" id="KW-0067">ATP-binding</keyword>
<dbReference type="EC" id="2.7.7.42" evidence="7"/>
<dbReference type="InterPro" id="IPR023057">
    <property type="entry name" value="GlnE"/>
</dbReference>
<dbReference type="PANTHER" id="PTHR30621:SF0">
    <property type="entry name" value="BIFUNCTIONAL GLUTAMINE SYNTHETASE ADENYLYLTRANSFERASE_ADENYLYL-REMOVING ENZYME"/>
    <property type="match status" value="1"/>
</dbReference>
<dbReference type="SUPFAM" id="SSF81301">
    <property type="entry name" value="Nucleotidyltransferase"/>
    <property type="match status" value="2"/>
</dbReference>
<evidence type="ECO:0000256" key="7">
    <source>
        <dbReference type="HAMAP-Rule" id="MF_00802"/>
    </source>
</evidence>
<comment type="catalytic activity">
    <reaction evidence="7">
        <text>[glutamine synthetase]-L-tyrosine + ATP = [glutamine synthetase]-O(4)-(5'-adenylyl)-L-tyrosine + diphosphate</text>
        <dbReference type="Rhea" id="RHEA:18589"/>
        <dbReference type="Rhea" id="RHEA-COMP:10660"/>
        <dbReference type="Rhea" id="RHEA-COMP:10661"/>
        <dbReference type="ChEBI" id="CHEBI:30616"/>
        <dbReference type="ChEBI" id="CHEBI:33019"/>
        <dbReference type="ChEBI" id="CHEBI:46858"/>
        <dbReference type="ChEBI" id="CHEBI:83624"/>
        <dbReference type="EC" id="2.7.7.42"/>
    </reaction>
</comment>
<dbReference type="EC" id="2.7.7.89" evidence="7"/>
<dbReference type="Gene3D" id="1.20.120.330">
    <property type="entry name" value="Nucleotidyltransferases domain 2"/>
    <property type="match status" value="2"/>
</dbReference>
<dbReference type="GO" id="GO:0000820">
    <property type="term" value="P:regulation of glutamine family amino acid metabolic process"/>
    <property type="evidence" value="ECO:0007669"/>
    <property type="project" value="UniProtKB-UniRule"/>
</dbReference>
<evidence type="ECO:0000313" key="11">
    <source>
        <dbReference type="Proteomes" id="UP000183649"/>
    </source>
</evidence>
<dbReference type="EMBL" id="CYHF01000001">
    <property type="protein sequence ID" value="CUA93941.1"/>
    <property type="molecule type" value="Genomic_DNA"/>
</dbReference>
<keyword evidence="2 7" id="KW-0548">Nucleotidyltransferase</keyword>
<reference evidence="11" key="1">
    <citation type="submission" date="2015-08" db="EMBL/GenBank/DDBJ databases">
        <authorList>
            <person name="Varghese N."/>
        </authorList>
    </citation>
    <scope>NUCLEOTIDE SEQUENCE [LARGE SCALE GENOMIC DNA]</scope>
    <source>
        <strain evidence="11">DSM 18181</strain>
    </source>
</reference>
<feature type="domain" description="PII-uridylyltransferase/Glutamine-synthetase adenylyltransferase" evidence="9">
    <location>
        <begin position="274"/>
        <end position="400"/>
    </location>
</feature>
<dbReference type="NCBIfam" id="NF008292">
    <property type="entry name" value="PRK11072.1"/>
    <property type="match status" value="1"/>
</dbReference>
<keyword evidence="6 7" id="KW-0511">Multifunctional enzyme</keyword>
<dbReference type="InterPro" id="IPR013546">
    <property type="entry name" value="PII_UdlTrfase/GS_AdlTrfase"/>
</dbReference>
<dbReference type="GO" id="GO:0005524">
    <property type="term" value="F:ATP binding"/>
    <property type="evidence" value="ECO:0007669"/>
    <property type="project" value="UniProtKB-UniRule"/>
</dbReference>
<comment type="similarity">
    <text evidence="7">Belongs to the GlnE family.</text>
</comment>
<gene>
    <name evidence="7" type="primary">glnE</name>
    <name evidence="10" type="ORF">Ga0061069_101424</name>
</gene>
<dbReference type="GO" id="GO:0005829">
    <property type="term" value="C:cytosol"/>
    <property type="evidence" value="ECO:0007669"/>
    <property type="project" value="TreeGrafter"/>
</dbReference>
<dbReference type="InterPro" id="IPR043519">
    <property type="entry name" value="NT_sf"/>
</dbReference>
<keyword evidence="3 7" id="KW-0547">Nucleotide-binding</keyword>
<comment type="function">
    <text evidence="7">Involved in the regulation of glutamine synthetase GlnA, a key enzyme in the process to assimilate ammonia. When cellular nitrogen levels are high, the C-terminal adenylyl transferase (AT) inactivates GlnA by covalent transfer of an adenylyl group from ATP to specific tyrosine residue of GlnA, thus reducing its activity. Conversely, when nitrogen levels are low, the N-terminal adenylyl removase (AR) activates GlnA by removing the adenylyl group by phosphorolysis, increasing its activity. The regulatory region of GlnE binds the signal transduction protein PII (GlnB) which indicates the nitrogen status of the cell.</text>
</comment>
<evidence type="ECO:0000256" key="5">
    <source>
        <dbReference type="ARBA" id="ARBA00022842"/>
    </source>
</evidence>
<evidence type="ECO:0000256" key="4">
    <source>
        <dbReference type="ARBA" id="ARBA00022840"/>
    </source>
</evidence>
<feature type="region of interest" description="Adenylyl transferase" evidence="7">
    <location>
        <begin position="439"/>
        <end position="930"/>
    </location>
</feature>
<evidence type="ECO:0000256" key="3">
    <source>
        <dbReference type="ARBA" id="ARBA00022741"/>
    </source>
</evidence>
<feature type="domain" description="PII-uridylyltransferase/Glutamine-synthetase adenylyltransferase" evidence="9">
    <location>
        <begin position="798"/>
        <end position="884"/>
    </location>
</feature>
<dbReference type="Pfam" id="PF03710">
    <property type="entry name" value="GlnE"/>
    <property type="match status" value="2"/>
</dbReference>
<dbReference type="HAMAP" id="MF_00802">
    <property type="entry name" value="GlnE"/>
    <property type="match status" value="1"/>
</dbReference>
<accession>A0A0K6HSW8</accession>
<evidence type="ECO:0000313" key="10">
    <source>
        <dbReference type="EMBL" id="CUA93941.1"/>
    </source>
</evidence>
<evidence type="ECO:0000256" key="2">
    <source>
        <dbReference type="ARBA" id="ARBA00022695"/>
    </source>
</evidence>
<keyword evidence="5 7" id="KW-0460">Magnesium</keyword>
<dbReference type="GO" id="GO:0008882">
    <property type="term" value="F:[glutamate-ammonia-ligase] adenylyltransferase activity"/>
    <property type="evidence" value="ECO:0007669"/>
    <property type="project" value="UniProtKB-UniRule"/>
</dbReference>
<evidence type="ECO:0000256" key="6">
    <source>
        <dbReference type="ARBA" id="ARBA00023268"/>
    </source>
</evidence>
<organism evidence="10 11">
    <name type="scientific">Thiomonas bhubaneswarensis</name>
    <dbReference type="NCBI Taxonomy" id="339866"/>
    <lineage>
        <taxon>Bacteria</taxon>
        <taxon>Pseudomonadati</taxon>
        <taxon>Pseudomonadota</taxon>
        <taxon>Betaproteobacteria</taxon>
        <taxon>Burkholderiales</taxon>
        <taxon>Thiomonas</taxon>
    </lineage>
</organism>
<dbReference type="CDD" id="cd05401">
    <property type="entry name" value="NT_GlnE_GlnD_like"/>
    <property type="match status" value="2"/>
</dbReference>
<feature type="region of interest" description="Adenylyl removase" evidence="7">
    <location>
        <begin position="1"/>
        <end position="433"/>
    </location>
</feature>
<keyword evidence="1 7" id="KW-0808">Transferase</keyword>